<dbReference type="InterPro" id="IPR004158">
    <property type="entry name" value="DUF247_pln"/>
</dbReference>
<keyword evidence="2" id="KW-0812">Transmembrane</keyword>
<dbReference type="AlphaFoldDB" id="A0A2R6XTW9"/>
<feature type="transmembrane region" description="Helical" evidence="2">
    <location>
        <begin position="605"/>
        <end position="629"/>
    </location>
</feature>
<evidence type="ECO:0000313" key="3">
    <source>
        <dbReference type="EMBL" id="PTQ49558.1"/>
    </source>
</evidence>
<dbReference type="PANTHER" id="PTHR31170">
    <property type="entry name" value="BNAC04G53230D PROTEIN"/>
    <property type="match status" value="1"/>
</dbReference>
<evidence type="ECO:0000256" key="2">
    <source>
        <dbReference type="SAM" id="Phobius"/>
    </source>
</evidence>
<organism evidence="3 4">
    <name type="scientific">Marchantia polymorpha</name>
    <name type="common">Common liverwort</name>
    <name type="synonym">Marchantia aquatica</name>
    <dbReference type="NCBI Taxonomy" id="3197"/>
    <lineage>
        <taxon>Eukaryota</taxon>
        <taxon>Viridiplantae</taxon>
        <taxon>Streptophyta</taxon>
        <taxon>Embryophyta</taxon>
        <taxon>Marchantiophyta</taxon>
        <taxon>Marchantiopsida</taxon>
        <taxon>Marchantiidae</taxon>
        <taxon>Marchantiales</taxon>
        <taxon>Marchantiaceae</taxon>
        <taxon>Marchantia</taxon>
    </lineage>
</organism>
<keyword evidence="4" id="KW-1185">Reference proteome</keyword>
<reference evidence="4" key="1">
    <citation type="journal article" date="2017" name="Cell">
        <title>Insights into land plant evolution garnered from the Marchantia polymorpha genome.</title>
        <authorList>
            <person name="Bowman J.L."/>
            <person name="Kohchi T."/>
            <person name="Yamato K.T."/>
            <person name="Jenkins J."/>
            <person name="Shu S."/>
            <person name="Ishizaki K."/>
            <person name="Yamaoka S."/>
            <person name="Nishihama R."/>
            <person name="Nakamura Y."/>
            <person name="Berger F."/>
            <person name="Adam C."/>
            <person name="Aki S.S."/>
            <person name="Althoff F."/>
            <person name="Araki T."/>
            <person name="Arteaga-Vazquez M.A."/>
            <person name="Balasubrmanian S."/>
            <person name="Barry K."/>
            <person name="Bauer D."/>
            <person name="Boehm C.R."/>
            <person name="Briginshaw L."/>
            <person name="Caballero-Perez J."/>
            <person name="Catarino B."/>
            <person name="Chen F."/>
            <person name="Chiyoda S."/>
            <person name="Chovatia M."/>
            <person name="Davies K.M."/>
            <person name="Delmans M."/>
            <person name="Demura T."/>
            <person name="Dierschke T."/>
            <person name="Dolan L."/>
            <person name="Dorantes-Acosta A.E."/>
            <person name="Eklund D.M."/>
            <person name="Florent S.N."/>
            <person name="Flores-Sandoval E."/>
            <person name="Fujiyama A."/>
            <person name="Fukuzawa H."/>
            <person name="Galik B."/>
            <person name="Grimanelli D."/>
            <person name="Grimwood J."/>
            <person name="Grossniklaus U."/>
            <person name="Hamada T."/>
            <person name="Haseloff J."/>
            <person name="Hetherington A.J."/>
            <person name="Higo A."/>
            <person name="Hirakawa Y."/>
            <person name="Hundley H.N."/>
            <person name="Ikeda Y."/>
            <person name="Inoue K."/>
            <person name="Inoue S.I."/>
            <person name="Ishida S."/>
            <person name="Jia Q."/>
            <person name="Kakita M."/>
            <person name="Kanazawa T."/>
            <person name="Kawai Y."/>
            <person name="Kawashima T."/>
            <person name="Kennedy M."/>
            <person name="Kinose K."/>
            <person name="Kinoshita T."/>
            <person name="Kohara Y."/>
            <person name="Koide E."/>
            <person name="Komatsu K."/>
            <person name="Kopischke S."/>
            <person name="Kubo M."/>
            <person name="Kyozuka J."/>
            <person name="Lagercrantz U."/>
            <person name="Lin S.S."/>
            <person name="Lindquist E."/>
            <person name="Lipzen A.M."/>
            <person name="Lu C.W."/>
            <person name="De Luna E."/>
            <person name="Martienssen R.A."/>
            <person name="Minamino N."/>
            <person name="Mizutani M."/>
            <person name="Mizutani M."/>
            <person name="Mochizuki N."/>
            <person name="Monte I."/>
            <person name="Mosher R."/>
            <person name="Nagasaki H."/>
            <person name="Nakagami H."/>
            <person name="Naramoto S."/>
            <person name="Nishitani K."/>
            <person name="Ohtani M."/>
            <person name="Okamoto T."/>
            <person name="Okumura M."/>
            <person name="Phillips J."/>
            <person name="Pollak B."/>
            <person name="Reinders A."/>
            <person name="Rovekamp M."/>
            <person name="Sano R."/>
            <person name="Sawa S."/>
            <person name="Schmid M.W."/>
            <person name="Shirakawa M."/>
            <person name="Solano R."/>
            <person name="Spunde A."/>
            <person name="Suetsugu N."/>
            <person name="Sugano S."/>
            <person name="Sugiyama A."/>
            <person name="Sun R."/>
            <person name="Suzuki Y."/>
            <person name="Takenaka M."/>
            <person name="Takezawa D."/>
            <person name="Tomogane H."/>
            <person name="Tsuzuki M."/>
            <person name="Ueda T."/>
            <person name="Umeda M."/>
            <person name="Ward J.M."/>
            <person name="Watanabe Y."/>
            <person name="Yazaki K."/>
            <person name="Yokoyama R."/>
            <person name="Yoshitake Y."/>
            <person name="Yotsui I."/>
            <person name="Zachgo S."/>
            <person name="Schmutz J."/>
        </authorList>
    </citation>
    <scope>NUCLEOTIDE SEQUENCE [LARGE SCALE GENOMIC DNA]</scope>
    <source>
        <strain evidence="4">Tak-1</strain>
    </source>
</reference>
<accession>A0A2R6XTW9</accession>
<evidence type="ECO:0000256" key="1">
    <source>
        <dbReference type="SAM" id="MobiDB-lite"/>
    </source>
</evidence>
<sequence>MKSPDIPRMNVCNRDLPAEAVVHRVRFQDGALSPGGNGAQSESCKGRKPMCRVLAPIRRVRPDHYEPELISFGLYDREYKKSQRPDLMQYLQSYVSKDELAPEIRAELLVELGAEVHHRYQQQHQKVVEPVSPAPKQIKRKKANRMDQQREEVAEKFMEIMKVDEDQMCDEVLPSAELEDIIGLYDDGFLMNPQKARRLLMLDAVFLVSFMLYMYWDCNSTQDKSKKSEKVREIERLFSHFSRFHTPLRTIFDRLGLPCNGHMKRSDLWLLENQIPLSLLRNVLKFVFSARKETTSSSPNNEDGIDSTPHDIVNIDETKADTALKHLVKVAVANVLPQVPGDCSNSKEMLHRMDKVDFNDCEHLLECLYRTVRPEVDDSCSTSQVRPEVDDSRSTSQVTGLRSSKSLSGRIASLIKGSTEEKAPLSKEDLQSILPQHRPKVHLPPVSDLQKAGINVVGDKSRGCTLKFQEASRLTQKATLSLPQLHIDDSTERILRNLVAFESTMSSGITRDQHVLMSYLQCMNDLVNTEEDVRLLMMGNDPVIRLSFLGENKDVAVMFNNLIQHCYFEHTRQSTDLRKQVNDCYKKKFRHLYTEFVDKHCSRPWIVMSLFAATLLLFMTALQTIYSLLG</sequence>
<feature type="region of interest" description="Disordered" evidence="1">
    <location>
        <begin position="380"/>
        <end position="404"/>
    </location>
</feature>
<dbReference type="PANTHER" id="PTHR31170:SF25">
    <property type="entry name" value="BNAA09G04570D PROTEIN"/>
    <property type="match status" value="1"/>
</dbReference>
<dbReference type="OrthoDB" id="591587at2759"/>
<dbReference type="Gramene" id="Mp1g28180.1">
    <property type="protein sequence ID" value="Mp1g28180.1.cds1"/>
    <property type="gene ID" value="Mp1g28180"/>
</dbReference>
<dbReference type="Proteomes" id="UP000244005">
    <property type="component" value="Unassembled WGS sequence"/>
</dbReference>
<evidence type="ECO:0000313" key="4">
    <source>
        <dbReference type="Proteomes" id="UP000244005"/>
    </source>
</evidence>
<proteinExistence type="predicted"/>
<name>A0A2R6XTW9_MARPO</name>
<dbReference type="EMBL" id="KZ772674">
    <property type="protein sequence ID" value="PTQ49558.1"/>
    <property type="molecule type" value="Genomic_DNA"/>
</dbReference>
<dbReference type="Pfam" id="PF03140">
    <property type="entry name" value="DUF247"/>
    <property type="match status" value="1"/>
</dbReference>
<keyword evidence="2" id="KW-0472">Membrane</keyword>
<keyword evidence="2" id="KW-1133">Transmembrane helix</keyword>
<protein>
    <submittedName>
        <fullName evidence="3">Uncharacterized protein</fullName>
    </submittedName>
</protein>
<gene>
    <name evidence="3" type="ORF">MARPO_0002s0060</name>
</gene>
<feature type="compositionally biased region" description="Polar residues" evidence="1">
    <location>
        <begin position="394"/>
        <end position="404"/>
    </location>
</feature>
<feature type="transmembrane region" description="Helical" evidence="2">
    <location>
        <begin position="199"/>
        <end position="216"/>
    </location>
</feature>